<evidence type="ECO:0008006" key="4">
    <source>
        <dbReference type="Google" id="ProtNLM"/>
    </source>
</evidence>
<organism evidence="2 3">
    <name type="scientific">Flammeovirga pectinis</name>
    <dbReference type="NCBI Taxonomy" id="2494373"/>
    <lineage>
        <taxon>Bacteria</taxon>
        <taxon>Pseudomonadati</taxon>
        <taxon>Bacteroidota</taxon>
        <taxon>Cytophagia</taxon>
        <taxon>Cytophagales</taxon>
        <taxon>Flammeovirgaceae</taxon>
        <taxon>Flammeovirga</taxon>
    </lineage>
</organism>
<evidence type="ECO:0000256" key="1">
    <source>
        <dbReference type="SAM" id="Phobius"/>
    </source>
</evidence>
<keyword evidence="1" id="KW-0472">Membrane</keyword>
<feature type="transmembrane region" description="Helical" evidence="1">
    <location>
        <begin position="20"/>
        <end position="43"/>
    </location>
</feature>
<dbReference type="EMBL" id="CP034563">
    <property type="protein sequence ID" value="AZQ65391.1"/>
    <property type="molecule type" value="Genomic_DNA"/>
</dbReference>
<keyword evidence="1" id="KW-0812">Transmembrane</keyword>
<reference evidence="2 3" key="1">
    <citation type="submission" date="2018-12" db="EMBL/GenBank/DDBJ databases">
        <title>Flammeovirga pectinis sp. nov., isolated from the gut of the Korean scallop, Patinopecten yessoensis.</title>
        <authorList>
            <person name="Bae J.-W."/>
            <person name="Jeong Y.-S."/>
            <person name="Kang W."/>
        </authorList>
    </citation>
    <scope>NUCLEOTIDE SEQUENCE [LARGE SCALE GENOMIC DNA]</scope>
    <source>
        <strain evidence="2 3">L12M1</strain>
    </source>
</reference>
<name>A0A3Q9FQM6_9BACT</name>
<gene>
    <name evidence="2" type="ORF">EI427_24580</name>
</gene>
<dbReference type="OrthoDB" id="1202889at2"/>
<protein>
    <recommendedName>
        <fullName evidence="4">Redox-active disulfide protein 2</fullName>
    </recommendedName>
</protein>
<dbReference type="AlphaFoldDB" id="A0A3Q9FQM6"/>
<keyword evidence="1" id="KW-1133">Transmembrane helix</keyword>
<accession>A0A3Q9FQM6</accession>
<evidence type="ECO:0000313" key="3">
    <source>
        <dbReference type="Proteomes" id="UP000267268"/>
    </source>
</evidence>
<proteinExistence type="predicted"/>
<evidence type="ECO:0000313" key="2">
    <source>
        <dbReference type="EMBL" id="AZQ65391.1"/>
    </source>
</evidence>
<keyword evidence="3" id="KW-1185">Reference proteome</keyword>
<dbReference type="Proteomes" id="UP000267268">
    <property type="component" value="Chromosome 2"/>
</dbReference>
<dbReference type="RefSeq" id="WP_126620057.1">
    <property type="nucleotide sequence ID" value="NZ_CP034563.1"/>
</dbReference>
<sequence>MKNELISKTNEQLLNQLKGVRTLIGALIGILTVLLITTTYCIIAQENKMIFIPLLSVVFSCIAILPLQRKSIKAINAELKKRE</sequence>
<dbReference type="KEGG" id="fll:EI427_24580"/>
<feature type="transmembrane region" description="Helical" evidence="1">
    <location>
        <begin position="49"/>
        <end position="67"/>
    </location>
</feature>